<gene>
    <name evidence="1" type="ORF">QQS21_002236</name>
</gene>
<evidence type="ECO:0000313" key="1">
    <source>
        <dbReference type="EMBL" id="KAK2609154.1"/>
    </source>
</evidence>
<sequence length="348" mass="38584">MPGAIVTRATTAAPAVVGPSTTTATRPSKPLPQYLIDTAKLTKREDFDASTHLNFQAPKNIISMKDIGFEGHGISPNAVSEPFSLFTPEAIQQIRAEVFGDEAVRDCQFTSTFSKYMIRGMGPKRAPFTYAAWNSPELISKISQVAGVELVPSIDFEIANINISVSEEPAENSYEVKGKDQPLGDDISAFAWHYDSFPFVCVVMLSDCTGMVGGETALRTSSGEIMKVRGPAMGTAVMLQGRYIEHQALKALGGRERISMVTCFRPKSPLAKDETVLTGVRAISYKSELYSQYFEYRLEILEERIRAKAKAEKLRERAAKSFNTAEARDWLMDQKEFIEAMLYEITDE</sequence>
<keyword evidence="2" id="KW-1185">Reference proteome</keyword>
<accession>A0AAJ0G1F3</accession>
<evidence type="ECO:0000313" key="2">
    <source>
        <dbReference type="Proteomes" id="UP001251528"/>
    </source>
</evidence>
<comment type="caution">
    <text evidence="1">The sequence shown here is derived from an EMBL/GenBank/DDBJ whole genome shotgun (WGS) entry which is preliminary data.</text>
</comment>
<dbReference type="Proteomes" id="UP001251528">
    <property type="component" value="Unassembled WGS sequence"/>
</dbReference>
<name>A0AAJ0G1F3_9HYPO</name>
<dbReference type="PANTHER" id="PTHR41677">
    <property type="entry name" value="YALI0B19030P"/>
    <property type="match status" value="1"/>
</dbReference>
<evidence type="ECO:0008006" key="3">
    <source>
        <dbReference type="Google" id="ProtNLM"/>
    </source>
</evidence>
<dbReference type="PANTHER" id="PTHR41677:SF1">
    <property type="entry name" value="FE2OG DIOXYGENASE DOMAIN-CONTAINING PROTEIN"/>
    <property type="match status" value="1"/>
</dbReference>
<organism evidence="1 2">
    <name type="scientific">Conoideocrella luteorostrata</name>
    <dbReference type="NCBI Taxonomy" id="1105319"/>
    <lineage>
        <taxon>Eukaryota</taxon>
        <taxon>Fungi</taxon>
        <taxon>Dikarya</taxon>
        <taxon>Ascomycota</taxon>
        <taxon>Pezizomycotina</taxon>
        <taxon>Sordariomycetes</taxon>
        <taxon>Hypocreomycetidae</taxon>
        <taxon>Hypocreales</taxon>
        <taxon>Clavicipitaceae</taxon>
        <taxon>Conoideocrella</taxon>
    </lineage>
</organism>
<reference evidence="1" key="1">
    <citation type="submission" date="2023-06" db="EMBL/GenBank/DDBJ databases">
        <title>Conoideocrella luteorostrata (Hypocreales: Clavicipitaceae), a potential biocontrol fungus for elongate hemlock scale in United States Christmas tree production areas.</title>
        <authorList>
            <person name="Barrett H."/>
            <person name="Lovett B."/>
            <person name="Macias A.M."/>
            <person name="Stajich J.E."/>
            <person name="Kasson M.T."/>
        </authorList>
    </citation>
    <scope>NUCLEOTIDE SEQUENCE</scope>
    <source>
        <strain evidence="1">ARSEF 14590</strain>
    </source>
</reference>
<protein>
    <recommendedName>
        <fullName evidence="3">Fe2OG dioxygenase domain-containing protein</fullName>
    </recommendedName>
</protein>
<dbReference type="AlphaFoldDB" id="A0AAJ0G1F3"/>
<proteinExistence type="predicted"/>
<dbReference type="EMBL" id="JASWJB010000026">
    <property type="protein sequence ID" value="KAK2609154.1"/>
    <property type="molecule type" value="Genomic_DNA"/>
</dbReference>